<dbReference type="NCBIfam" id="TIGR01167">
    <property type="entry name" value="LPXTG_anchor"/>
    <property type="match status" value="1"/>
</dbReference>
<evidence type="ECO:0000313" key="10">
    <source>
        <dbReference type="Proteomes" id="UP001216579"/>
    </source>
</evidence>
<feature type="transmembrane region" description="Helical" evidence="6">
    <location>
        <begin position="300"/>
        <end position="322"/>
    </location>
</feature>
<keyword evidence="6" id="KW-0472">Membrane</keyword>
<keyword evidence="6" id="KW-0812">Transmembrane</keyword>
<feature type="compositionally biased region" description="Low complexity" evidence="5">
    <location>
        <begin position="36"/>
        <end position="74"/>
    </location>
</feature>
<evidence type="ECO:0000256" key="7">
    <source>
        <dbReference type="SAM" id="SignalP"/>
    </source>
</evidence>
<evidence type="ECO:0000256" key="2">
    <source>
        <dbReference type="ARBA" id="ARBA00022525"/>
    </source>
</evidence>
<reference evidence="9 10" key="1">
    <citation type="submission" date="2023-03" db="EMBL/GenBank/DDBJ databases">
        <title>Draft genome sequence of Streptomyces sp. RB6PN23 isolated from peat swamp forest in Thailand.</title>
        <authorList>
            <person name="Klaysubun C."/>
            <person name="Duangmal K."/>
        </authorList>
    </citation>
    <scope>NUCLEOTIDE SEQUENCE [LARGE SCALE GENOMIC DNA]</scope>
    <source>
        <strain evidence="9 10">RB6PN23</strain>
    </source>
</reference>
<feature type="domain" description="Gram-positive cocci surface proteins LPxTG" evidence="8">
    <location>
        <begin position="292"/>
        <end position="331"/>
    </location>
</feature>
<proteinExistence type="predicted"/>
<name>A0ABT5ZML6_9ACTN</name>
<dbReference type="RefSeq" id="WP_276094342.1">
    <property type="nucleotide sequence ID" value="NZ_JARJBC010000010.1"/>
</dbReference>
<evidence type="ECO:0000313" key="9">
    <source>
        <dbReference type="EMBL" id="MDF3291073.1"/>
    </source>
</evidence>
<keyword evidence="2" id="KW-0964">Secreted</keyword>
<evidence type="ECO:0000256" key="4">
    <source>
        <dbReference type="ARBA" id="ARBA00023088"/>
    </source>
</evidence>
<comment type="caution">
    <text evidence="9">The sequence shown here is derived from an EMBL/GenBank/DDBJ whole genome shotgun (WGS) entry which is preliminary data.</text>
</comment>
<evidence type="ECO:0000256" key="6">
    <source>
        <dbReference type="SAM" id="Phobius"/>
    </source>
</evidence>
<evidence type="ECO:0000256" key="1">
    <source>
        <dbReference type="ARBA" id="ARBA00022512"/>
    </source>
</evidence>
<sequence>MKLRRALAAVATTAAIAPAALLSAPSAFAADAAAPVPSAATGTPSAAPAPPASATASAEAPSPNTPAAHTGTTPSVPPTATPSAPGVCVVRNPGYKAAVRTAISGLPGRIARGSGWHGFTLSVDNPTSTSVTRINLFAGVGPAAKQAQAFATSQVELQAYHPKTKQWLDVTDGSGRSVGYFGWGMLPARTHFDVPMRIEVKKNAPIGNGLTLGAGFYLDKQYDCVAASAAAYRIQIVAPGTRTTGSVPQPQTGGEAPVPAPKTAPDSAQKASANEVVPASATSTDSATGGTLAHTGASSALPAIAGAGAAAVVLGGGAVFLVRRRKGGSAA</sequence>
<feature type="compositionally biased region" description="Low complexity" evidence="5">
    <location>
        <begin position="279"/>
        <end position="288"/>
    </location>
</feature>
<protein>
    <submittedName>
        <fullName evidence="9">LAETG motif-containing sortase-dependent surface protein</fullName>
    </submittedName>
</protein>
<accession>A0ABT5ZML6</accession>
<feature type="signal peptide" evidence="7">
    <location>
        <begin position="1"/>
        <end position="29"/>
    </location>
</feature>
<dbReference type="Proteomes" id="UP001216579">
    <property type="component" value="Unassembled WGS sequence"/>
</dbReference>
<dbReference type="InterPro" id="IPR019931">
    <property type="entry name" value="LPXTG_anchor"/>
</dbReference>
<keyword evidence="4" id="KW-0572">Peptidoglycan-anchor</keyword>
<organism evidence="9 10">
    <name type="scientific">Streptomyces silvisoli</name>
    <dbReference type="NCBI Taxonomy" id="3034235"/>
    <lineage>
        <taxon>Bacteria</taxon>
        <taxon>Bacillati</taxon>
        <taxon>Actinomycetota</taxon>
        <taxon>Actinomycetes</taxon>
        <taxon>Kitasatosporales</taxon>
        <taxon>Streptomycetaceae</taxon>
        <taxon>Streptomyces</taxon>
    </lineage>
</organism>
<dbReference type="PROSITE" id="PS50847">
    <property type="entry name" value="GRAM_POS_ANCHORING"/>
    <property type="match status" value="1"/>
</dbReference>
<keyword evidence="1" id="KW-0134">Cell wall</keyword>
<feature type="region of interest" description="Disordered" evidence="5">
    <location>
        <begin position="242"/>
        <end position="289"/>
    </location>
</feature>
<dbReference type="NCBIfam" id="NF041528">
    <property type="entry name" value="strep_LAETG"/>
    <property type="match status" value="1"/>
</dbReference>
<keyword evidence="10" id="KW-1185">Reference proteome</keyword>
<feature type="chain" id="PRO_5046312576" evidence="7">
    <location>
        <begin position="30"/>
        <end position="331"/>
    </location>
</feature>
<evidence type="ECO:0000256" key="3">
    <source>
        <dbReference type="ARBA" id="ARBA00022729"/>
    </source>
</evidence>
<evidence type="ECO:0000256" key="5">
    <source>
        <dbReference type="SAM" id="MobiDB-lite"/>
    </source>
</evidence>
<keyword evidence="3 7" id="KW-0732">Signal</keyword>
<dbReference type="EMBL" id="JARJBC010000010">
    <property type="protein sequence ID" value="MDF3291073.1"/>
    <property type="molecule type" value="Genomic_DNA"/>
</dbReference>
<feature type="compositionally biased region" description="Polar residues" evidence="5">
    <location>
        <begin position="242"/>
        <end position="252"/>
    </location>
</feature>
<gene>
    <name evidence="9" type="ORF">P3G67_17905</name>
</gene>
<feature type="region of interest" description="Disordered" evidence="5">
    <location>
        <begin position="36"/>
        <end position="82"/>
    </location>
</feature>
<keyword evidence="6" id="KW-1133">Transmembrane helix</keyword>
<evidence type="ECO:0000259" key="8">
    <source>
        <dbReference type="PROSITE" id="PS50847"/>
    </source>
</evidence>